<feature type="compositionally biased region" description="Polar residues" evidence="1">
    <location>
        <begin position="22"/>
        <end position="34"/>
    </location>
</feature>
<evidence type="ECO:0000313" key="3">
    <source>
        <dbReference type="Proteomes" id="UP000326924"/>
    </source>
</evidence>
<accession>A0A5J5EPW3</accession>
<reference evidence="2 3" key="1">
    <citation type="submission" date="2019-09" db="EMBL/GenBank/DDBJ databases">
        <title>Draft genome of the ectomycorrhizal ascomycete Sphaerosporella brunnea.</title>
        <authorList>
            <consortium name="DOE Joint Genome Institute"/>
            <person name="Benucci G.M."/>
            <person name="Marozzi G."/>
            <person name="Antonielli L."/>
            <person name="Sanchez S."/>
            <person name="Marco P."/>
            <person name="Wang X."/>
            <person name="Falini L.B."/>
            <person name="Barry K."/>
            <person name="Haridas S."/>
            <person name="Lipzen A."/>
            <person name="Labutti K."/>
            <person name="Grigoriev I.V."/>
            <person name="Murat C."/>
            <person name="Martin F."/>
            <person name="Albertini E."/>
            <person name="Donnini D."/>
            <person name="Bonito G."/>
        </authorList>
    </citation>
    <scope>NUCLEOTIDE SEQUENCE [LARGE SCALE GENOMIC DNA]</scope>
    <source>
        <strain evidence="2 3">Sb_GMNB300</strain>
    </source>
</reference>
<gene>
    <name evidence="2" type="ORF">FN846DRAFT_989958</name>
</gene>
<organism evidence="2 3">
    <name type="scientific">Sphaerosporella brunnea</name>
    <dbReference type="NCBI Taxonomy" id="1250544"/>
    <lineage>
        <taxon>Eukaryota</taxon>
        <taxon>Fungi</taxon>
        <taxon>Dikarya</taxon>
        <taxon>Ascomycota</taxon>
        <taxon>Pezizomycotina</taxon>
        <taxon>Pezizomycetes</taxon>
        <taxon>Pezizales</taxon>
        <taxon>Pyronemataceae</taxon>
        <taxon>Sphaerosporella</taxon>
    </lineage>
</organism>
<sequence>MTEPTITKTHLRNPHPAMASGGPSQPILQTTTTAKPPAFQPSLLASVPRPVPPQSELHSAPAIGQQHGEVRSGLVSVEIYRQESSPPSHRLRLEELSRKRTSGSADTAGCRRPDTSASSTTVTCSPTYRHHLWGSAGSWELKFAMRADSMEANCEAKDGDTYWRPAQRPVRLPCQAGNLLRGSYYRENYILHSVSEFQDPYTPGNIRAIRLRLWE</sequence>
<dbReference type="EMBL" id="VXIS01000163">
    <property type="protein sequence ID" value="KAA8899733.1"/>
    <property type="molecule type" value="Genomic_DNA"/>
</dbReference>
<dbReference type="AlphaFoldDB" id="A0A5J5EPW3"/>
<evidence type="ECO:0000313" key="2">
    <source>
        <dbReference type="EMBL" id="KAA8899733.1"/>
    </source>
</evidence>
<dbReference type="Proteomes" id="UP000326924">
    <property type="component" value="Unassembled WGS sequence"/>
</dbReference>
<proteinExistence type="predicted"/>
<comment type="caution">
    <text evidence="2">The sequence shown here is derived from an EMBL/GenBank/DDBJ whole genome shotgun (WGS) entry which is preliminary data.</text>
</comment>
<dbReference type="InParanoid" id="A0A5J5EPW3"/>
<feature type="region of interest" description="Disordered" evidence="1">
    <location>
        <begin position="1"/>
        <end position="120"/>
    </location>
</feature>
<name>A0A5J5EPW3_9PEZI</name>
<keyword evidence="3" id="KW-1185">Reference proteome</keyword>
<protein>
    <submittedName>
        <fullName evidence="2">Uncharacterized protein</fullName>
    </submittedName>
</protein>
<evidence type="ECO:0000256" key="1">
    <source>
        <dbReference type="SAM" id="MobiDB-lite"/>
    </source>
</evidence>